<sequence length="250" mass="27811">MEGTRKKGAPSPRRTEREARRSGPSSLAAMENEEGSSLAEPYVAGALVVAAAVDGERTLPTVGNVGAGCGGGDGQDWGREGSGGQDTEEAEENDERKTWSGFCRLLTPYNPSQSGDSGGDRTREGHSAGSEACSSSSGDRLRHRCRFRGRFGYVYQSEAKQDPTETSLNIKQKLYSLIDQSPSNQRLILLATMMYWMIHSHWQIRREQSVRGCFHCKARRLHIALMMHTLLLLYYLMMPVRSCFFYFVTV</sequence>
<reference evidence="3 4" key="1">
    <citation type="journal article" date="2010" name="Nature">
        <title>Genome sequencing and analysis of the model grass Brachypodium distachyon.</title>
        <authorList>
            <consortium name="International Brachypodium Initiative"/>
        </authorList>
    </citation>
    <scope>NUCLEOTIDE SEQUENCE [LARGE SCALE GENOMIC DNA]</scope>
    <source>
        <strain evidence="3 4">Bd21</strain>
    </source>
</reference>
<organism evidence="3">
    <name type="scientific">Brachypodium distachyon</name>
    <name type="common">Purple false brome</name>
    <name type="synonym">Trachynia distachya</name>
    <dbReference type="NCBI Taxonomy" id="15368"/>
    <lineage>
        <taxon>Eukaryota</taxon>
        <taxon>Viridiplantae</taxon>
        <taxon>Streptophyta</taxon>
        <taxon>Embryophyta</taxon>
        <taxon>Tracheophyta</taxon>
        <taxon>Spermatophyta</taxon>
        <taxon>Magnoliopsida</taxon>
        <taxon>Liliopsida</taxon>
        <taxon>Poales</taxon>
        <taxon>Poaceae</taxon>
        <taxon>BOP clade</taxon>
        <taxon>Pooideae</taxon>
        <taxon>Stipodae</taxon>
        <taxon>Brachypodieae</taxon>
        <taxon>Brachypodium</taxon>
    </lineage>
</organism>
<keyword evidence="2" id="KW-0812">Transmembrane</keyword>
<evidence type="ECO:0000256" key="1">
    <source>
        <dbReference type="SAM" id="MobiDB-lite"/>
    </source>
</evidence>
<proteinExistence type="predicted"/>
<gene>
    <name evidence="3" type="ORF">BRADI_1g61695v3</name>
</gene>
<evidence type="ECO:0000313" key="4">
    <source>
        <dbReference type="EnsemblPlants" id="PNT77366"/>
    </source>
</evidence>
<dbReference type="Proteomes" id="UP000008810">
    <property type="component" value="Chromosome 1"/>
</dbReference>
<keyword evidence="2" id="KW-1133">Transmembrane helix</keyword>
<feature type="region of interest" description="Disordered" evidence="1">
    <location>
        <begin position="59"/>
        <end position="138"/>
    </location>
</feature>
<evidence type="ECO:0000313" key="5">
    <source>
        <dbReference type="Proteomes" id="UP000008810"/>
    </source>
</evidence>
<dbReference type="Gramene" id="PNT77366">
    <property type="protein sequence ID" value="PNT77366"/>
    <property type="gene ID" value="BRADI_1g61695v3"/>
</dbReference>
<dbReference type="EMBL" id="CM000880">
    <property type="protein sequence ID" value="PNT77366.1"/>
    <property type="molecule type" value="Genomic_DNA"/>
</dbReference>
<evidence type="ECO:0000313" key="3">
    <source>
        <dbReference type="EMBL" id="PNT77366.1"/>
    </source>
</evidence>
<feature type="compositionally biased region" description="Low complexity" evidence="1">
    <location>
        <begin position="127"/>
        <end position="138"/>
    </location>
</feature>
<evidence type="ECO:0000256" key="2">
    <source>
        <dbReference type="SAM" id="Phobius"/>
    </source>
</evidence>
<protein>
    <submittedName>
        <fullName evidence="3 4">Uncharacterized protein</fullName>
    </submittedName>
</protein>
<accession>A0A2K2DSV8</accession>
<dbReference type="ExpressionAtlas" id="A0A2K2DSV8">
    <property type="expression patterns" value="differential"/>
</dbReference>
<keyword evidence="2" id="KW-0472">Membrane</keyword>
<keyword evidence="5" id="KW-1185">Reference proteome</keyword>
<name>A0A2K2DSV8_BRADI</name>
<dbReference type="AlphaFoldDB" id="A0A2K2DSV8"/>
<feature type="compositionally biased region" description="Gly residues" evidence="1">
    <location>
        <begin position="65"/>
        <end position="84"/>
    </location>
</feature>
<dbReference type="InParanoid" id="A0A2K2DSV8"/>
<feature type="region of interest" description="Disordered" evidence="1">
    <location>
        <begin position="1"/>
        <end position="36"/>
    </location>
</feature>
<feature type="transmembrane region" description="Helical" evidence="2">
    <location>
        <begin position="225"/>
        <end position="248"/>
    </location>
</feature>
<reference evidence="4" key="3">
    <citation type="submission" date="2018-08" db="UniProtKB">
        <authorList>
            <consortium name="EnsemblPlants"/>
        </authorList>
    </citation>
    <scope>IDENTIFICATION</scope>
    <source>
        <strain evidence="4">cv. Bd21</strain>
    </source>
</reference>
<dbReference type="EnsemblPlants" id="PNT77366">
    <property type="protein sequence ID" value="PNT77366"/>
    <property type="gene ID" value="BRADI_1g61695v3"/>
</dbReference>
<reference evidence="3" key="2">
    <citation type="submission" date="2017-06" db="EMBL/GenBank/DDBJ databases">
        <title>WGS assembly of Brachypodium distachyon.</title>
        <authorList>
            <consortium name="The International Brachypodium Initiative"/>
            <person name="Lucas S."/>
            <person name="Harmon-Smith M."/>
            <person name="Lail K."/>
            <person name="Tice H."/>
            <person name="Grimwood J."/>
            <person name="Bruce D."/>
            <person name="Barry K."/>
            <person name="Shu S."/>
            <person name="Lindquist E."/>
            <person name="Wang M."/>
            <person name="Pitluck S."/>
            <person name="Vogel J.P."/>
            <person name="Garvin D.F."/>
            <person name="Mockler T.C."/>
            <person name="Schmutz J."/>
            <person name="Rokhsar D."/>
            <person name="Bevan M.W."/>
        </authorList>
    </citation>
    <scope>NUCLEOTIDE SEQUENCE</scope>
    <source>
        <strain evidence="3">Bd21</strain>
    </source>
</reference>